<name>A0AAW0MSC5_9GOBI</name>
<reference evidence="3" key="1">
    <citation type="submission" date="2024-04" db="EMBL/GenBank/DDBJ databases">
        <title>Salinicola lusitanus LLJ914,a marine bacterium isolated from the Okinawa Trough.</title>
        <authorList>
            <person name="Li J."/>
        </authorList>
    </citation>
    <scope>NUCLEOTIDE SEQUENCE [LARGE SCALE GENOMIC DNA]</scope>
</reference>
<protein>
    <submittedName>
        <fullName evidence="2">Uncharacterized protein</fullName>
    </submittedName>
</protein>
<gene>
    <name evidence="2" type="ORF">WMY93_027232</name>
</gene>
<proteinExistence type="predicted"/>
<evidence type="ECO:0000256" key="1">
    <source>
        <dbReference type="SAM" id="Coils"/>
    </source>
</evidence>
<organism evidence="2 3">
    <name type="scientific">Mugilogobius chulae</name>
    <name type="common">yellowstripe goby</name>
    <dbReference type="NCBI Taxonomy" id="88201"/>
    <lineage>
        <taxon>Eukaryota</taxon>
        <taxon>Metazoa</taxon>
        <taxon>Chordata</taxon>
        <taxon>Craniata</taxon>
        <taxon>Vertebrata</taxon>
        <taxon>Euteleostomi</taxon>
        <taxon>Actinopterygii</taxon>
        <taxon>Neopterygii</taxon>
        <taxon>Teleostei</taxon>
        <taxon>Neoteleostei</taxon>
        <taxon>Acanthomorphata</taxon>
        <taxon>Gobiaria</taxon>
        <taxon>Gobiiformes</taxon>
        <taxon>Gobioidei</taxon>
        <taxon>Gobiidae</taxon>
        <taxon>Gobionellinae</taxon>
        <taxon>Mugilogobius</taxon>
    </lineage>
</organism>
<keyword evidence="3" id="KW-1185">Reference proteome</keyword>
<accession>A0AAW0MSC5</accession>
<dbReference type="AlphaFoldDB" id="A0AAW0MSC5"/>
<sequence length="269" mass="31076">MEKSPLVYPAVRHMSSLDPVLLVTEADSAVSMFEKLLQIVLNACWRNATTCDLILAQYKAFALDAANNHKEEFQQFAYCDRLDTFLGRFIADRAEYAALWELIKCLLSLSHGQAAVERGYSVNKAMLVENLKERSLIALRLIKDSMSDYPVGQPLPKNLIQYCKGARMRYVQYLEDEKKNKEQSANEKKRKALHQEMEDIKTKQRKIMKTNEIMQKEADDMAVIAEKKQDFTLLTKSNAYRRSVSKKKEELEALEKELEKLQETAKQLK</sequence>
<evidence type="ECO:0000313" key="3">
    <source>
        <dbReference type="Proteomes" id="UP001460270"/>
    </source>
</evidence>
<comment type="caution">
    <text evidence="2">The sequence shown here is derived from an EMBL/GenBank/DDBJ whole genome shotgun (WGS) entry which is preliminary data.</text>
</comment>
<dbReference type="EMBL" id="JBBPFD010000020">
    <property type="protein sequence ID" value="KAK7884109.1"/>
    <property type="molecule type" value="Genomic_DNA"/>
</dbReference>
<dbReference type="Proteomes" id="UP001460270">
    <property type="component" value="Unassembled WGS sequence"/>
</dbReference>
<keyword evidence="1" id="KW-0175">Coiled coil</keyword>
<evidence type="ECO:0000313" key="2">
    <source>
        <dbReference type="EMBL" id="KAK7884109.1"/>
    </source>
</evidence>
<feature type="coiled-coil region" evidence="1">
    <location>
        <begin position="237"/>
        <end position="268"/>
    </location>
</feature>